<evidence type="ECO:0000256" key="8">
    <source>
        <dbReference type="SAM" id="Phobius"/>
    </source>
</evidence>
<evidence type="ECO:0000256" key="1">
    <source>
        <dbReference type="ARBA" id="ARBA00004141"/>
    </source>
</evidence>
<dbReference type="GO" id="GO:0006506">
    <property type="term" value="P:GPI anchor biosynthetic process"/>
    <property type="evidence" value="ECO:0007669"/>
    <property type="project" value="UniProtKB-UniPathway"/>
</dbReference>
<evidence type="ECO:0000256" key="6">
    <source>
        <dbReference type="ARBA" id="ARBA00022989"/>
    </source>
</evidence>
<dbReference type="PIRSF" id="PIRSF016104">
    <property type="entry name" value="GPI2"/>
    <property type="match status" value="1"/>
</dbReference>
<evidence type="ECO:0000256" key="7">
    <source>
        <dbReference type="ARBA" id="ARBA00023136"/>
    </source>
</evidence>
<evidence type="ECO:0000313" key="10">
    <source>
        <dbReference type="RefSeq" id="XP_019614714.1"/>
    </source>
</evidence>
<comment type="similarity">
    <text evidence="3">Belongs to the PIGC family.</text>
</comment>
<evidence type="ECO:0000256" key="3">
    <source>
        <dbReference type="ARBA" id="ARBA00008321"/>
    </source>
</evidence>
<gene>
    <name evidence="10" type="primary">LOC109462594</name>
</gene>
<reference evidence="10" key="1">
    <citation type="submission" date="2025-08" db="UniProtKB">
        <authorList>
            <consortium name="RefSeq"/>
        </authorList>
    </citation>
    <scope>IDENTIFICATION</scope>
    <source>
        <tissue evidence="10">Gonad</tissue>
    </source>
</reference>
<dbReference type="UniPathway" id="UPA00196"/>
<organism evidence="9 10">
    <name type="scientific">Branchiostoma belcheri</name>
    <name type="common">Amphioxus</name>
    <dbReference type="NCBI Taxonomy" id="7741"/>
    <lineage>
        <taxon>Eukaryota</taxon>
        <taxon>Metazoa</taxon>
        <taxon>Chordata</taxon>
        <taxon>Cephalochordata</taxon>
        <taxon>Leptocardii</taxon>
        <taxon>Amphioxiformes</taxon>
        <taxon>Branchiostomatidae</taxon>
        <taxon>Branchiostoma</taxon>
    </lineage>
</organism>
<keyword evidence="9" id="KW-1185">Reference proteome</keyword>
<evidence type="ECO:0000256" key="2">
    <source>
        <dbReference type="ARBA" id="ARBA00004687"/>
    </source>
</evidence>
<comment type="subcellular location">
    <subcellularLocation>
        <location evidence="1">Membrane</location>
        <topology evidence="1">Multi-pass membrane protein</topology>
    </subcellularLocation>
</comment>
<feature type="transmembrane region" description="Helical" evidence="8">
    <location>
        <begin position="178"/>
        <end position="202"/>
    </location>
</feature>
<feature type="transmembrane region" description="Helical" evidence="8">
    <location>
        <begin position="222"/>
        <end position="243"/>
    </location>
</feature>
<feature type="transmembrane region" description="Helical" evidence="8">
    <location>
        <begin position="143"/>
        <end position="166"/>
    </location>
</feature>
<dbReference type="PANTHER" id="PTHR12982:SF0">
    <property type="entry name" value="PHOSPHATIDYLINOSITOL N-ACETYLGLUCOSAMINYLTRANSFERASE SUBUNIT C"/>
    <property type="match status" value="1"/>
</dbReference>
<dbReference type="OrthoDB" id="196709at2759"/>
<dbReference type="GO" id="GO:0000506">
    <property type="term" value="C:glycosylphosphatidylinositol-N-acetylglucosaminyltransferase (GPI-GnT) complex"/>
    <property type="evidence" value="ECO:0007669"/>
    <property type="project" value="TreeGrafter"/>
</dbReference>
<evidence type="ECO:0000256" key="4">
    <source>
        <dbReference type="ARBA" id="ARBA00022502"/>
    </source>
</evidence>
<dbReference type="RefSeq" id="XP_019614714.1">
    <property type="nucleotide sequence ID" value="XM_019759155.1"/>
</dbReference>
<dbReference type="Proteomes" id="UP000515135">
    <property type="component" value="Unplaced"/>
</dbReference>
<dbReference type="GeneID" id="109462594"/>
<dbReference type="KEGG" id="bbel:109462594"/>
<keyword evidence="4" id="KW-0337">GPI-anchor biosynthesis</keyword>
<dbReference type="Pfam" id="PF06432">
    <property type="entry name" value="GPI2"/>
    <property type="match status" value="1"/>
</dbReference>
<evidence type="ECO:0000313" key="9">
    <source>
        <dbReference type="Proteomes" id="UP000515135"/>
    </source>
</evidence>
<dbReference type="AlphaFoldDB" id="A0A6P4XVX5"/>
<keyword evidence="5 8" id="KW-0812">Transmembrane</keyword>
<keyword evidence="7 8" id="KW-0472">Membrane</keyword>
<feature type="transmembrane region" description="Helical" evidence="8">
    <location>
        <begin position="113"/>
        <end position="137"/>
    </location>
</feature>
<name>A0A6P4XVX5_BRABE</name>
<feature type="transmembrane region" description="Helical" evidence="8">
    <location>
        <begin position="87"/>
        <end position="106"/>
    </location>
</feature>
<accession>A0A6P4XVX5</accession>
<proteinExistence type="inferred from homology"/>
<sequence>MLDRADCTGVTLQHRSLHTCVSSPYLQTEVLQTTVPHTSTMPWRKVLYEDQGCPDNYVDSSFLEQLQKNLNTRSYDYWNTVYESGAVTDHISATCLFVVTFVYLEAGVLSPKLLILLTVASCFLGYIAYAACTVHLGETVHKSHLWIVIRSAVVFLLFTYSLSPILYTLTESVSTDTIYAMTVFMFAGNILVFDYGTTAAIVSESTSFNLAMFGSMCLASRLTTVLHTFSIVSFAVEVFALWPELRRKVQATHRGCKMGVSCGSVLVSVCAVWSVSTVGAVLLGLVHFVVTFLCPRWLIQLQPYKNNIQGPWDEVSIVDKM</sequence>
<dbReference type="PANTHER" id="PTHR12982">
    <property type="entry name" value="PHOSPHATIDYLINOSITOL GLYCAN, CLASS C"/>
    <property type="match status" value="1"/>
</dbReference>
<keyword evidence="6 8" id="KW-1133">Transmembrane helix</keyword>
<comment type="pathway">
    <text evidence="2">Glycolipid biosynthesis; glycosylphosphatidylinositol-anchor biosynthesis.</text>
</comment>
<evidence type="ECO:0000256" key="5">
    <source>
        <dbReference type="ARBA" id="ARBA00022692"/>
    </source>
</evidence>
<dbReference type="InterPro" id="IPR009450">
    <property type="entry name" value="Plno_GlcNAc_GPI2"/>
</dbReference>
<protein>
    <submittedName>
        <fullName evidence="10">Phosphatidylinositol N-acetylglucosaminyltransferase subunit C-like</fullName>
    </submittedName>
</protein>